<evidence type="ECO:0000313" key="1">
    <source>
        <dbReference type="EMBL" id="KGB93936.1"/>
    </source>
</evidence>
<sequence length="106" mass="11432">MLKKVDLSAASDVDALAATYAEKTGSLDVNSLAKLARDAMQDAIAKQDVAELLRWYDNKGILTLVAKVKGVTKDKFEQWVVRVMRSGTVPEMTAALKANLPIPTAA</sequence>
<reference evidence="1 2" key="1">
    <citation type="submission" date="2014-06" db="EMBL/GenBank/DDBJ databases">
        <authorList>
            <person name="Bishop-Lilly K.A."/>
            <person name="Broomall S.M."/>
            <person name="Chain P.S."/>
            <person name="Chertkov O."/>
            <person name="Coyne S.R."/>
            <person name="Daligault H.E."/>
            <person name="Davenport K.W."/>
            <person name="Erkkila T."/>
            <person name="Frey K.G."/>
            <person name="Gibbons H.S."/>
            <person name="Gu W."/>
            <person name="Jaissle J."/>
            <person name="Johnson S.L."/>
            <person name="Koroleva G.I."/>
            <person name="Ladner J.T."/>
            <person name="Lo C.-C."/>
            <person name="Minogue T.D."/>
            <person name="Munk C."/>
            <person name="Palacios G.F."/>
            <person name="Redden C.L."/>
            <person name="Rosenzweig C.N."/>
            <person name="Scholz M.B."/>
            <person name="Teshima H."/>
            <person name="Xu Y."/>
        </authorList>
    </citation>
    <scope>NUCLEOTIDE SEQUENCE [LARGE SCALE GENOMIC DNA]</scope>
    <source>
        <strain evidence="1 2">DWS 37UF10B-2</strain>
    </source>
</reference>
<proteinExistence type="predicted"/>
<gene>
    <name evidence="1" type="ORF">DM43_1363</name>
</gene>
<comment type="caution">
    <text evidence="1">The sequence shown here is derived from an EMBL/GenBank/DDBJ whole genome shotgun (WGS) entry which is preliminary data.</text>
</comment>
<dbReference type="Proteomes" id="UP000029575">
    <property type="component" value="Unassembled WGS sequence"/>
</dbReference>
<dbReference type="EMBL" id="JPGD01000006">
    <property type="protein sequence ID" value="KGB93936.1"/>
    <property type="molecule type" value="Genomic_DNA"/>
</dbReference>
<name>A0AA89CFL9_BURCE</name>
<protein>
    <submittedName>
        <fullName evidence="1">Uncharacterized protein</fullName>
    </submittedName>
</protein>
<organism evidence="1 2">
    <name type="scientific">Burkholderia cepacia</name>
    <name type="common">Pseudomonas cepacia</name>
    <dbReference type="NCBI Taxonomy" id="292"/>
    <lineage>
        <taxon>Bacteria</taxon>
        <taxon>Pseudomonadati</taxon>
        <taxon>Pseudomonadota</taxon>
        <taxon>Betaproteobacteria</taxon>
        <taxon>Burkholderiales</taxon>
        <taxon>Burkholderiaceae</taxon>
        <taxon>Burkholderia</taxon>
        <taxon>Burkholderia cepacia complex</taxon>
    </lineage>
</organism>
<evidence type="ECO:0000313" key="2">
    <source>
        <dbReference type="Proteomes" id="UP000029575"/>
    </source>
</evidence>
<dbReference type="AlphaFoldDB" id="A0AA89CFL9"/>
<accession>A0AA89CFL9</accession>